<evidence type="ECO:0000313" key="3">
    <source>
        <dbReference type="Proteomes" id="UP000094444"/>
    </source>
</evidence>
<evidence type="ECO:0000313" key="2">
    <source>
        <dbReference type="EMBL" id="POS77082.1"/>
    </source>
</evidence>
<dbReference type="PANTHER" id="PTHR37017">
    <property type="entry name" value="AB HYDROLASE-1 DOMAIN-CONTAINING PROTEIN-RELATED"/>
    <property type="match status" value="1"/>
</dbReference>
<dbReference type="PANTHER" id="PTHR37017:SF13">
    <property type="entry name" value="AB HYDROLASE-1 DOMAIN-CONTAINING PROTEIN"/>
    <property type="match status" value="1"/>
</dbReference>
<organism evidence="2 3">
    <name type="scientific">Diaporthe helianthi</name>
    <dbReference type="NCBI Taxonomy" id="158607"/>
    <lineage>
        <taxon>Eukaryota</taxon>
        <taxon>Fungi</taxon>
        <taxon>Dikarya</taxon>
        <taxon>Ascomycota</taxon>
        <taxon>Pezizomycotina</taxon>
        <taxon>Sordariomycetes</taxon>
        <taxon>Sordariomycetidae</taxon>
        <taxon>Diaporthales</taxon>
        <taxon>Diaporthaceae</taxon>
        <taxon>Diaporthe</taxon>
    </lineage>
</organism>
<dbReference type="Gene3D" id="3.40.50.1820">
    <property type="entry name" value="alpha/beta hydrolase"/>
    <property type="match status" value="1"/>
</dbReference>
<comment type="caution">
    <text evidence="2">The sequence shown here is derived from an EMBL/GenBank/DDBJ whole genome shotgun (WGS) entry which is preliminary data.</text>
</comment>
<gene>
    <name evidence="2" type="ORF">DHEL01_v204519</name>
</gene>
<proteinExistence type="predicted"/>
<dbReference type="Pfam" id="PF12697">
    <property type="entry name" value="Abhydrolase_6"/>
    <property type="match status" value="1"/>
</dbReference>
<sequence>MSKPTILLVPGACAPGHVYNNVLEKVRTSGYDIRALQKPSLLLETGSPTARNPPSMYEDAAYIASQAEALADEGKDVVIIAHSYGGVPSTECIKGLAKDARQKLGKPGGIVRLAYMTALVPALGSSAADVLDLGERSADDCMSMNVDDAGWMSVPITANNLRVLVPGLPREEAEKWGGLMTAQSAVSFGDPLTYAGYKDVPVSYLICEEDLVILAGNQKRMVDLIEQGGRKVDVTSIPAGHTPNITATQAVVEWITHVANKDVDQDV</sequence>
<name>A0A2P5I3J3_DIAHE</name>
<protein>
    <recommendedName>
        <fullName evidence="1">AB hydrolase-1 domain-containing protein</fullName>
    </recommendedName>
</protein>
<dbReference type="InterPro" id="IPR052897">
    <property type="entry name" value="Sec-Metab_Biosynth_Hydrolase"/>
</dbReference>
<dbReference type="AlphaFoldDB" id="A0A2P5I3J3"/>
<dbReference type="OrthoDB" id="1263307at2759"/>
<dbReference type="EMBL" id="MAVT02000302">
    <property type="protein sequence ID" value="POS77082.1"/>
    <property type="molecule type" value="Genomic_DNA"/>
</dbReference>
<keyword evidence="3" id="KW-1185">Reference proteome</keyword>
<evidence type="ECO:0000259" key="1">
    <source>
        <dbReference type="Pfam" id="PF12697"/>
    </source>
</evidence>
<dbReference type="SUPFAM" id="SSF53474">
    <property type="entry name" value="alpha/beta-Hydrolases"/>
    <property type="match status" value="1"/>
</dbReference>
<dbReference type="InParanoid" id="A0A2P5I3J3"/>
<accession>A0A2P5I3J3</accession>
<dbReference type="InterPro" id="IPR000073">
    <property type="entry name" value="AB_hydrolase_1"/>
</dbReference>
<reference evidence="2" key="1">
    <citation type="submission" date="2017-09" db="EMBL/GenBank/DDBJ databases">
        <title>Polyketide synthases of a Diaporthe helianthi virulent isolate.</title>
        <authorList>
            <person name="Baroncelli R."/>
        </authorList>
    </citation>
    <scope>NUCLEOTIDE SEQUENCE [LARGE SCALE GENOMIC DNA]</scope>
    <source>
        <strain evidence="2">7/96</strain>
    </source>
</reference>
<dbReference type="Proteomes" id="UP000094444">
    <property type="component" value="Unassembled WGS sequence"/>
</dbReference>
<feature type="domain" description="AB hydrolase-1" evidence="1">
    <location>
        <begin position="6"/>
        <end position="253"/>
    </location>
</feature>
<dbReference type="InterPro" id="IPR029058">
    <property type="entry name" value="AB_hydrolase_fold"/>
</dbReference>